<evidence type="ECO:0000256" key="4">
    <source>
        <dbReference type="ARBA" id="ARBA00022827"/>
    </source>
</evidence>
<dbReference type="RefSeq" id="XP_007510101.1">
    <property type="nucleotide sequence ID" value="XM_007510039.1"/>
</dbReference>
<dbReference type="EMBL" id="FO082268">
    <property type="protein sequence ID" value="CCO18446.1"/>
    <property type="molecule type" value="Genomic_DNA"/>
</dbReference>
<dbReference type="GO" id="GO:0004497">
    <property type="term" value="F:monooxygenase activity"/>
    <property type="evidence" value="ECO:0007669"/>
    <property type="project" value="UniProtKB-KW"/>
</dbReference>
<keyword evidence="5" id="KW-0560">Oxidoreductase</keyword>
<dbReference type="InterPro" id="IPR036188">
    <property type="entry name" value="FAD/NAD-bd_sf"/>
</dbReference>
<sequence length="565" mass="62021">MTETKEESFGKKKKTREFNSSIPAKVDVAIVGGGLVGVAFARALRMSAKTKHLSVAVLDGNPRAFSMKREKKEEEDKQQQQENPYKPKARVSALTPESIDFLERECGGVWTQIEKTNLGNEFDAVQAWDAIGEGYVRFEAKEANRDRLGVVVENDATRNALCDGLIEEFEKGEEMEEEGQERKRRSLFLLPGTSVVGTETTESSPFRVVKYKSSTGNYTNGDSEYEEEVKTISARLVVGADGPNGAMKRFAGVRSFGYDYNQKAVCGTVELDGPTKTAFQRFLKNGPIALLPIGNGKSKTSNNIDDSQFPIYANIVWSTTPKEAERITALSDDDFASEVNDAIHGGGEYNYQLRKQQVRDSKIINGGFAKSFSMFIVESFAKDLFSFAVDTLAKNKKMESKVREILQSTLKENEFESPPNIIATAKGSERGAFPLKLKIAGTRTHRRMLLIGDAAHVVHPLGGQGVNLGFKDVAAAIDAVENAISVGDDIGSENTLRNYKNARFLEMSAMVIGLDTLQKIFGPTLSSIAPFTQLRSIGMRAVNSIAPVRESITKFAADGGVLRKK</sequence>
<dbReference type="GeneID" id="19012761"/>
<dbReference type="GO" id="GO:0005739">
    <property type="term" value="C:mitochondrion"/>
    <property type="evidence" value="ECO:0007669"/>
    <property type="project" value="TreeGrafter"/>
</dbReference>
<dbReference type="InterPro" id="IPR051205">
    <property type="entry name" value="UbiH/COQ6_monooxygenase"/>
</dbReference>
<keyword evidence="6" id="KW-0503">Monooxygenase</keyword>
<dbReference type="GO" id="GO:0016705">
    <property type="term" value="F:oxidoreductase activity, acting on paired donors, with incorporation or reduction of molecular oxygen"/>
    <property type="evidence" value="ECO:0007669"/>
    <property type="project" value="InterPro"/>
</dbReference>
<feature type="domain" description="FAD-binding" evidence="8">
    <location>
        <begin position="425"/>
        <end position="479"/>
    </location>
</feature>
<dbReference type="InterPro" id="IPR010971">
    <property type="entry name" value="UbiH/COQ6"/>
</dbReference>
<dbReference type="Pfam" id="PF01494">
    <property type="entry name" value="FAD_binding_3"/>
    <property type="match status" value="1"/>
</dbReference>
<comment type="similarity">
    <text evidence="2">Belongs to the UbiH/COQ6 family.</text>
</comment>
<evidence type="ECO:0000313" key="10">
    <source>
        <dbReference type="Proteomes" id="UP000198341"/>
    </source>
</evidence>
<dbReference type="GO" id="GO:0006744">
    <property type="term" value="P:ubiquinone biosynthetic process"/>
    <property type="evidence" value="ECO:0007669"/>
    <property type="project" value="InterPro"/>
</dbReference>
<keyword evidence="3" id="KW-0285">Flavoprotein</keyword>
<dbReference type="Proteomes" id="UP000198341">
    <property type="component" value="Chromosome 11"/>
</dbReference>
<evidence type="ECO:0000313" key="9">
    <source>
        <dbReference type="EMBL" id="CCO18446.1"/>
    </source>
</evidence>
<protein>
    <submittedName>
        <fullName evidence="9">2-octaprenyl-6-methoxyphenyl hydroxylase</fullName>
    </submittedName>
</protein>
<feature type="compositionally biased region" description="Basic and acidic residues" evidence="7">
    <location>
        <begin position="67"/>
        <end position="79"/>
    </location>
</feature>
<dbReference type="NCBIfam" id="TIGR01988">
    <property type="entry name" value="Ubi-OHases"/>
    <property type="match status" value="1"/>
</dbReference>
<keyword evidence="4" id="KW-0274">FAD</keyword>
<dbReference type="GO" id="GO:0071949">
    <property type="term" value="F:FAD binding"/>
    <property type="evidence" value="ECO:0007669"/>
    <property type="project" value="InterPro"/>
</dbReference>
<evidence type="ECO:0000256" key="5">
    <source>
        <dbReference type="ARBA" id="ARBA00023002"/>
    </source>
</evidence>
<dbReference type="Gene3D" id="3.50.50.60">
    <property type="entry name" value="FAD/NAD(P)-binding domain"/>
    <property type="match status" value="2"/>
</dbReference>
<proteinExistence type="inferred from homology"/>
<gene>
    <name evidence="9" type="ordered locus">Bathy11g00810</name>
</gene>
<dbReference type="InterPro" id="IPR018168">
    <property type="entry name" value="Ubi_Hdrlase_CS"/>
</dbReference>
<evidence type="ECO:0000256" key="6">
    <source>
        <dbReference type="ARBA" id="ARBA00023033"/>
    </source>
</evidence>
<dbReference type="SUPFAM" id="SSF51905">
    <property type="entry name" value="FAD/NAD(P)-binding domain"/>
    <property type="match status" value="1"/>
</dbReference>
<name>K8EKA8_9CHLO</name>
<dbReference type="PANTHER" id="PTHR43876:SF7">
    <property type="entry name" value="UBIQUINONE BIOSYNTHESIS MONOOXYGENASE COQ6, MITOCHONDRIAL"/>
    <property type="match status" value="1"/>
</dbReference>
<dbReference type="OrthoDB" id="683240at2759"/>
<reference evidence="9 10" key="1">
    <citation type="submission" date="2011-10" db="EMBL/GenBank/DDBJ databases">
        <authorList>
            <person name="Genoscope - CEA"/>
        </authorList>
    </citation>
    <scope>NUCLEOTIDE SEQUENCE [LARGE SCALE GENOMIC DNA]</scope>
    <source>
        <strain evidence="9 10">RCC 1105</strain>
    </source>
</reference>
<evidence type="ECO:0000256" key="3">
    <source>
        <dbReference type="ARBA" id="ARBA00022630"/>
    </source>
</evidence>
<comment type="cofactor">
    <cofactor evidence="1">
        <name>FAD</name>
        <dbReference type="ChEBI" id="CHEBI:57692"/>
    </cofactor>
</comment>
<dbReference type="STRING" id="41875.K8EKA8"/>
<evidence type="ECO:0000256" key="2">
    <source>
        <dbReference type="ARBA" id="ARBA00005349"/>
    </source>
</evidence>
<keyword evidence="10" id="KW-1185">Reference proteome</keyword>
<feature type="region of interest" description="Disordered" evidence="7">
    <location>
        <begin position="67"/>
        <end position="90"/>
    </location>
</feature>
<organism evidence="9 10">
    <name type="scientific">Bathycoccus prasinos</name>
    <dbReference type="NCBI Taxonomy" id="41875"/>
    <lineage>
        <taxon>Eukaryota</taxon>
        <taxon>Viridiplantae</taxon>
        <taxon>Chlorophyta</taxon>
        <taxon>Mamiellophyceae</taxon>
        <taxon>Mamiellales</taxon>
        <taxon>Bathycoccaceae</taxon>
        <taxon>Bathycoccus</taxon>
    </lineage>
</organism>
<dbReference type="PANTHER" id="PTHR43876">
    <property type="entry name" value="UBIQUINONE BIOSYNTHESIS MONOOXYGENASE COQ6, MITOCHONDRIAL"/>
    <property type="match status" value="1"/>
</dbReference>
<evidence type="ECO:0000256" key="7">
    <source>
        <dbReference type="SAM" id="MobiDB-lite"/>
    </source>
</evidence>
<evidence type="ECO:0000256" key="1">
    <source>
        <dbReference type="ARBA" id="ARBA00001974"/>
    </source>
</evidence>
<dbReference type="KEGG" id="bpg:Bathy11g00810"/>
<dbReference type="PRINTS" id="PR00420">
    <property type="entry name" value="RNGMNOXGNASE"/>
</dbReference>
<dbReference type="AlphaFoldDB" id="K8EKA8"/>
<dbReference type="eggNOG" id="KOG3855">
    <property type="taxonomic scope" value="Eukaryota"/>
</dbReference>
<accession>K8EKA8</accession>
<evidence type="ECO:0000259" key="8">
    <source>
        <dbReference type="Pfam" id="PF01494"/>
    </source>
</evidence>
<dbReference type="InterPro" id="IPR002938">
    <property type="entry name" value="FAD-bd"/>
</dbReference>
<dbReference type="PROSITE" id="PS01304">
    <property type="entry name" value="UBIH"/>
    <property type="match status" value="1"/>
</dbReference>